<dbReference type="EMBL" id="CAUYUJ010018175">
    <property type="protein sequence ID" value="CAK0881307.1"/>
    <property type="molecule type" value="Genomic_DNA"/>
</dbReference>
<evidence type="ECO:0000256" key="2">
    <source>
        <dbReference type="ARBA" id="ARBA00013269"/>
    </source>
</evidence>
<dbReference type="CDD" id="cd00886">
    <property type="entry name" value="MogA_MoaB"/>
    <property type="match status" value="1"/>
</dbReference>
<dbReference type="InterPro" id="IPR008284">
    <property type="entry name" value="MoCF_biosynth_CS"/>
</dbReference>
<dbReference type="PANTHER" id="PTHR43764:SF1">
    <property type="entry name" value="MOLYBDOPTERIN MOLYBDOTRANSFERASE"/>
    <property type="match status" value="1"/>
</dbReference>
<feature type="region of interest" description="Disordered" evidence="4">
    <location>
        <begin position="1"/>
        <end position="69"/>
    </location>
</feature>
<dbReference type="Proteomes" id="UP001189429">
    <property type="component" value="Unassembled WGS sequence"/>
</dbReference>
<keyword evidence="3" id="KW-0501">Molybdenum cofactor biosynthesis</keyword>
<evidence type="ECO:0000256" key="1">
    <source>
        <dbReference type="ARBA" id="ARBA00005046"/>
    </source>
</evidence>
<feature type="domain" description="MoaB/Mog" evidence="5">
    <location>
        <begin position="95"/>
        <end position="247"/>
    </location>
</feature>
<dbReference type="PANTHER" id="PTHR43764">
    <property type="entry name" value="MOLYBDENUM COFACTOR BIOSYNTHESIS"/>
    <property type="match status" value="1"/>
</dbReference>
<dbReference type="InterPro" id="IPR036425">
    <property type="entry name" value="MoaB/Mog-like_dom_sf"/>
</dbReference>
<accession>A0ABN9W5G9</accession>
<dbReference type="PROSITE" id="PS01078">
    <property type="entry name" value="MOCF_BIOSYNTHESIS_1"/>
    <property type="match status" value="1"/>
</dbReference>
<dbReference type="InterPro" id="IPR051920">
    <property type="entry name" value="MPT_Adenylyltrnsfr/MoaC-Rel"/>
</dbReference>
<evidence type="ECO:0000313" key="7">
    <source>
        <dbReference type="Proteomes" id="UP001189429"/>
    </source>
</evidence>
<protein>
    <recommendedName>
        <fullName evidence="2">molybdopterin molybdotransferase</fullName>
        <ecNumber evidence="2">2.10.1.1</ecNumber>
    </recommendedName>
</protein>
<gene>
    <name evidence="6" type="ORF">PCOR1329_LOCUS64212</name>
</gene>
<comment type="pathway">
    <text evidence="1">Cofactor biosynthesis; molybdopterin biosynthesis.</text>
</comment>
<dbReference type="EC" id="2.10.1.1" evidence="2"/>
<dbReference type="SMART" id="SM00852">
    <property type="entry name" value="MoCF_biosynth"/>
    <property type="match status" value="1"/>
</dbReference>
<comment type="caution">
    <text evidence="6">The sequence shown here is derived from an EMBL/GenBank/DDBJ whole genome shotgun (WGS) entry which is preliminary data.</text>
</comment>
<evidence type="ECO:0000256" key="4">
    <source>
        <dbReference type="SAM" id="MobiDB-lite"/>
    </source>
</evidence>
<sequence>MAVVAWPPLMAQGGGDRPRHRSPATAEQMAIFESSKPKHARTDPGPVLRQPGGGAAEAAGPAPAGHSSVCGQTCDAAPVPAPALAYSSAVPVRIGVLTCSDRAARGEYADESGPAIVSLVSAFGETSGALAPTFVHQLVVPDVEEEIHGALSAWSAARECDLILTTGGTGLGPRDVTPEATRRVVRRPADGIARAMAWQTSLVEPHSVLSRGVCGVTDTEVLVVNLPGHPSAVRQCLSVLLPVLPRALEMLGSPGAS</sequence>
<keyword evidence="7" id="KW-1185">Reference proteome</keyword>
<proteinExistence type="predicted"/>
<organism evidence="6 7">
    <name type="scientific">Prorocentrum cordatum</name>
    <dbReference type="NCBI Taxonomy" id="2364126"/>
    <lineage>
        <taxon>Eukaryota</taxon>
        <taxon>Sar</taxon>
        <taxon>Alveolata</taxon>
        <taxon>Dinophyceae</taxon>
        <taxon>Prorocentrales</taxon>
        <taxon>Prorocentraceae</taxon>
        <taxon>Prorocentrum</taxon>
    </lineage>
</organism>
<name>A0ABN9W5G9_9DINO</name>
<dbReference type="SUPFAM" id="SSF53218">
    <property type="entry name" value="Molybdenum cofactor biosynthesis proteins"/>
    <property type="match status" value="1"/>
</dbReference>
<dbReference type="Gene3D" id="3.40.980.10">
    <property type="entry name" value="MoaB/Mog-like domain"/>
    <property type="match status" value="1"/>
</dbReference>
<feature type="compositionally biased region" description="Low complexity" evidence="4">
    <location>
        <begin position="56"/>
        <end position="65"/>
    </location>
</feature>
<evidence type="ECO:0000259" key="5">
    <source>
        <dbReference type="SMART" id="SM00852"/>
    </source>
</evidence>
<evidence type="ECO:0000256" key="3">
    <source>
        <dbReference type="ARBA" id="ARBA00023150"/>
    </source>
</evidence>
<dbReference type="Pfam" id="PF00994">
    <property type="entry name" value="MoCF_biosynth"/>
    <property type="match status" value="1"/>
</dbReference>
<evidence type="ECO:0000313" key="6">
    <source>
        <dbReference type="EMBL" id="CAK0881307.1"/>
    </source>
</evidence>
<reference evidence="6" key="1">
    <citation type="submission" date="2023-10" db="EMBL/GenBank/DDBJ databases">
        <authorList>
            <person name="Chen Y."/>
            <person name="Shah S."/>
            <person name="Dougan E. K."/>
            <person name="Thang M."/>
            <person name="Chan C."/>
        </authorList>
    </citation>
    <scope>NUCLEOTIDE SEQUENCE [LARGE SCALE GENOMIC DNA]</scope>
</reference>
<dbReference type="NCBIfam" id="TIGR00177">
    <property type="entry name" value="molyb_syn"/>
    <property type="match status" value="1"/>
</dbReference>
<dbReference type="InterPro" id="IPR001453">
    <property type="entry name" value="MoaB/Mog_dom"/>
</dbReference>